<dbReference type="EMBL" id="JAIVFP010000001">
    <property type="protein sequence ID" value="MCI4681341.1"/>
    <property type="molecule type" value="Genomic_DNA"/>
</dbReference>
<protein>
    <recommendedName>
        <fullName evidence="3">Type II secretion system protein N</fullName>
    </recommendedName>
</protein>
<evidence type="ECO:0000313" key="2">
    <source>
        <dbReference type="Proteomes" id="UP001139104"/>
    </source>
</evidence>
<gene>
    <name evidence="1" type="ORF">K2U94_00910</name>
</gene>
<organism evidence="1 2">
    <name type="scientific">Candidatus Rhodoblastus alkanivorans</name>
    <dbReference type="NCBI Taxonomy" id="2954117"/>
    <lineage>
        <taxon>Bacteria</taxon>
        <taxon>Pseudomonadati</taxon>
        <taxon>Pseudomonadota</taxon>
        <taxon>Alphaproteobacteria</taxon>
        <taxon>Hyphomicrobiales</taxon>
        <taxon>Rhodoblastaceae</taxon>
        <taxon>Rhodoblastus</taxon>
    </lineage>
</organism>
<sequence length="228" mass="23106">MIRAERAARLGLKIRGQGAEGSLDASFRIEPLAGTGAGAGAGIVGPDQNGEDVPGGSPFKIVAHVARRGDVAVDPGAWVAGPDAPAAIEAVGIRGALPSGGGIEIQPLVATNPPRWLDWAPSGAFVGTRGRALPLAGLRLRLAGEPAVDCRLSVDAMFLGSPIMSRRGREVELVGPAGSDPLVGLRIGLLAGAGDERFAAQAPALAEAGPVERQKEARIRVFRASAGA</sequence>
<evidence type="ECO:0008006" key="3">
    <source>
        <dbReference type="Google" id="ProtNLM"/>
    </source>
</evidence>
<proteinExistence type="predicted"/>
<name>A0ABS9Z118_9HYPH</name>
<reference evidence="1" key="1">
    <citation type="journal article" date="2022" name="ISME J.">
        <title>Identification of active gaseous-alkane degraders at natural gas seeps.</title>
        <authorList>
            <person name="Farhan Ul Haque M."/>
            <person name="Hernandez M."/>
            <person name="Crombie A.T."/>
            <person name="Murrell J.C."/>
        </authorList>
    </citation>
    <scope>NUCLEOTIDE SEQUENCE</scope>
    <source>
        <strain evidence="1">PC2</strain>
    </source>
</reference>
<dbReference type="RefSeq" id="WP_243065414.1">
    <property type="nucleotide sequence ID" value="NZ_JAIVFK010000011.1"/>
</dbReference>
<comment type="caution">
    <text evidence="1">The sequence shown here is derived from an EMBL/GenBank/DDBJ whole genome shotgun (WGS) entry which is preliminary data.</text>
</comment>
<dbReference type="Proteomes" id="UP001139104">
    <property type="component" value="Unassembled WGS sequence"/>
</dbReference>
<accession>A0ABS9Z118</accession>
<evidence type="ECO:0000313" key="1">
    <source>
        <dbReference type="EMBL" id="MCI4681341.1"/>
    </source>
</evidence>
<keyword evidence="2" id="KW-1185">Reference proteome</keyword>